<dbReference type="SMART" id="SM00665">
    <property type="entry name" value="B561"/>
    <property type="match status" value="1"/>
</dbReference>
<comment type="subcellular location">
    <subcellularLocation>
        <location evidence="1">Membrane</location>
    </subcellularLocation>
</comment>
<dbReference type="InterPro" id="IPR045266">
    <property type="entry name" value="DOH_DOMON"/>
</dbReference>
<feature type="transmembrane region" description="Helical" evidence="9">
    <location>
        <begin position="246"/>
        <end position="271"/>
    </location>
</feature>
<feature type="binding site" description="axial binding residue" evidence="8">
    <location>
        <position position="282"/>
    </location>
    <ligand>
        <name>heme b</name>
        <dbReference type="ChEBI" id="CHEBI:60344"/>
        <label>1</label>
    </ligand>
    <ligandPart>
        <name>Fe</name>
        <dbReference type="ChEBI" id="CHEBI:18248"/>
    </ligandPart>
</feature>
<name>A0A7N2MLT3_QUELO</name>
<dbReference type="Proteomes" id="UP000594261">
    <property type="component" value="Chromosome 9"/>
</dbReference>
<keyword evidence="5" id="KW-0249">Electron transport</keyword>
<dbReference type="InterPro" id="IPR017214">
    <property type="entry name" value="UCP037471"/>
</dbReference>
<keyword evidence="4 10" id="KW-0732">Signal</keyword>
<feature type="domain" description="Cytochrome b561" evidence="12">
    <location>
        <begin position="180"/>
        <end position="372"/>
    </location>
</feature>
<proteinExistence type="predicted"/>
<keyword evidence="8" id="KW-0479">Metal-binding</keyword>
<keyword evidence="14" id="KW-1185">Reference proteome</keyword>
<keyword evidence="3 9" id="KW-0812">Transmembrane</keyword>
<dbReference type="Gene3D" id="1.20.120.1770">
    <property type="match status" value="1"/>
</dbReference>
<evidence type="ECO:0000256" key="7">
    <source>
        <dbReference type="ARBA" id="ARBA00023136"/>
    </source>
</evidence>
<feature type="binding site" description="axial binding residue" evidence="8">
    <location>
        <position position="250"/>
    </location>
    <ligand>
        <name>heme b</name>
        <dbReference type="ChEBI" id="CHEBI:60344"/>
        <label>1</label>
    </ligand>
    <ligandPart>
        <name>Fe</name>
        <dbReference type="ChEBI" id="CHEBI:18248"/>
    </ligandPart>
</feature>
<evidence type="ECO:0000259" key="11">
    <source>
        <dbReference type="PROSITE" id="PS50836"/>
    </source>
</evidence>
<feature type="signal peptide" evidence="10">
    <location>
        <begin position="1"/>
        <end position="26"/>
    </location>
</feature>
<feature type="transmembrane region" description="Helical" evidence="9">
    <location>
        <begin position="321"/>
        <end position="337"/>
    </location>
</feature>
<reference evidence="13" key="2">
    <citation type="submission" date="2021-01" db="UniProtKB">
        <authorList>
            <consortium name="EnsemblPlants"/>
        </authorList>
    </citation>
    <scope>IDENTIFICATION</scope>
</reference>
<evidence type="ECO:0000256" key="6">
    <source>
        <dbReference type="ARBA" id="ARBA00022989"/>
    </source>
</evidence>
<feature type="transmembrane region" description="Helical" evidence="9">
    <location>
        <begin position="349"/>
        <end position="370"/>
    </location>
</feature>
<dbReference type="InterPro" id="IPR006593">
    <property type="entry name" value="Cyt_b561/ferric_Rdtase_TM"/>
</dbReference>
<dbReference type="PIRSF" id="PIRSF037471">
    <property type="entry name" value="UCP037471"/>
    <property type="match status" value="1"/>
</dbReference>
<dbReference type="RefSeq" id="XP_030933055.1">
    <property type="nucleotide sequence ID" value="XM_031077195.1"/>
</dbReference>
<keyword evidence="2" id="KW-0813">Transport</keyword>
<dbReference type="AlphaFoldDB" id="A0A7N2MLT3"/>
<protein>
    <recommendedName>
        <fullName evidence="15">Cytochrome b561 and DOMON domain-containing protein</fullName>
    </recommendedName>
</protein>
<dbReference type="FunCoup" id="A0A7N2MLT3">
    <property type="interactions" value="194"/>
</dbReference>
<dbReference type="GO" id="GO:0016020">
    <property type="term" value="C:membrane"/>
    <property type="evidence" value="ECO:0007669"/>
    <property type="project" value="UniProtKB-SubCell"/>
</dbReference>
<gene>
    <name evidence="13" type="primary">LOC115958925</name>
</gene>
<dbReference type="OMA" id="WNWYHYS"/>
<dbReference type="InParanoid" id="A0A7N2MLT3"/>
<evidence type="ECO:0000313" key="14">
    <source>
        <dbReference type="Proteomes" id="UP000594261"/>
    </source>
</evidence>
<dbReference type="PROSITE" id="PS50836">
    <property type="entry name" value="DOMON"/>
    <property type="match status" value="1"/>
</dbReference>
<dbReference type="KEGG" id="qlo:115958925"/>
<dbReference type="EnsemblPlants" id="QL09p044963:mrna">
    <property type="protein sequence ID" value="QL09p044963:mrna"/>
    <property type="gene ID" value="QL09p044963"/>
</dbReference>
<sequence length="372" mass="40708">MKSSLLFMIFIITIDIYGLSSSLVNAQADSCSSNLSLSNSVPFDTTSLHCLAVWDSQGFILRYLQTNNASIWSFVVSAPADTNSYIAIGFSTNGAMVGSSAMVGWVSSSSNGNVGMAKQYYLSGNSPNLVKPDQGSLQLVSNSATIISQNSILYMAFQLQTNQPESQLLYAVGPTGVFPSAPDYQLSEHRTMVSTSINYAAGQSASESPYTGLRRGHGILAMLGWGILMIIGTIVARYFKHKDPIWFYLHISLQSVGFILGVIGVICGFILNNHVNANVGTHKSIGIFILLLGCLQVMALLARPNKDSKFRKYWNWYHQNVGRILIILAIVNIFYGINLTGTGHGWTAGYGVLLAVLFIITFVLEIRFWIRR</sequence>
<dbReference type="OrthoDB" id="19261at2759"/>
<dbReference type="GeneID" id="115958925"/>
<feature type="binding site" description="axial binding residue" evidence="8">
    <location>
        <position position="217"/>
    </location>
    <ligand>
        <name>heme b</name>
        <dbReference type="ChEBI" id="CHEBI:60344"/>
        <label>1</label>
    </ligand>
    <ligandPart>
        <name>Fe</name>
        <dbReference type="ChEBI" id="CHEBI:18248"/>
    </ligandPart>
</feature>
<evidence type="ECO:0000256" key="4">
    <source>
        <dbReference type="ARBA" id="ARBA00022729"/>
    </source>
</evidence>
<evidence type="ECO:0000256" key="1">
    <source>
        <dbReference type="ARBA" id="ARBA00004370"/>
    </source>
</evidence>
<feature type="domain" description="DOMON" evidence="11">
    <location>
        <begin position="57"/>
        <end position="173"/>
    </location>
</feature>
<dbReference type="InterPro" id="IPR005018">
    <property type="entry name" value="DOMON_domain"/>
</dbReference>
<organism evidence="13 14">
    <name type="scientific">Quercus lobata</name>
    <name type="common">Valley oak</name>
    <dbReference type="NCBI Taxonomy" id="97700"/>
    <lineage>
        <taxon>Eukaryota</taxon>
        <taxon>Viridiplantae</taxon>
        <taxon>Streptophyta</taxon>
        <taxon>Embryophyta</taxon>
        <taxon>Tracheophyta</taxon>
        <taxon>Spermatophyta</taxon>
        <taxon>Magnoliopsida</taxon>
        <taxon>eudicotyledons</taxon>
        <taxon>Gunneridae</taxon>
        <taxon>Pentapetalae</taxon>
        <taxon>rosids</taxon>
        <taxon>fabids</taxon>
        <taxon>Fagales</taxon>
        <taxon>Fagaceae</taxon>
        <taxon>Quercus</taxon>
    </lineage>
</organism>
<evidence type="ECO:0000259" key="12">
    <source>
        <dbReference type="PROSITE" id="PS50939"/>
    </source>
</evidence>
<evidence type="ECO:0008006" key="15">
    <source>
        <dbReference type="Google" id="ProtNLM"/>
    </source>
</evidence>
<keyword evidence="7 9" id="KW-0472">Membrane</keyword>
<dbReference type="Gramene" id="QL09p044963:mrna">
    <property type="protein sequence ID" value="QL09p044963:mrna"/>
    <property type="gene ID" value="QL09p044963"/>
</dbReference>
<evidence type="ECO:0000256" key="2">
    <source>
        <dbReference type="ARBA" id="ARBA00022448"/>
    </source>
</evidence>
<evidence type="ECO:0000256" key="10">
    <source>
        <dbReference type="SAM" id="SignalP"/>
    </source>
</evidence>
<evidence type="ECO:0000256" key="9">
    <source>
        <dbReference type="SAM" id="Phobius"/>
    </source>
</evidence>
<feature type="transmembrane region" description="Helical" evidence="9">
    <location>
        <begin position="283"/>
        <end position="301"/>
    </location>
</feature>
<dbReference type="EMBL" id="LRBV02000009">
    <property type="status" value="NOT_ANNOTATED_CDS"/>
    <property type="molecule type" value="Genomic_DNA"/>
</dbReference>
<reference evidence="13 14" key="1">
    <citation type="journal article" date="2016" name="G3 (Bethesda)">
        <title>First Draft Assembly and Annotation of the Genome of a California Endemic Oak Quercus lobata Nee (Fagaceae).</title>
        <authorList>
            <person name="Sork V.L."/>
            <person name="Fitz-Gibbon S.T."/>
            <person name="Puiu D."/>
            <person name="Crepeau M."/>
            <person name="Gugger P.F."/>
            <person name="Sherman R."/>
            <person name="Stevens K."/>
            <person name="Langley C.H."/>
            <person name="Pellegrini M."/>
            <person name="Salzberg S.L."/>
        </authorList>
    </citation>
    <scope>NUCLEOTIDE SEQUENCE [LARGE SCALE GENOMIC DNA]</scope>
    <source>
        <strain evidence="13 14">cv. SW786</strain>
    </source>
</reference>
<evidence type="ECO:0000313" key="13">
    <source>
        <dbReference type="EnsemblPlants" id="QL09p044963:mrna"/>
    </source>
</evidence>
<accession>A0A7N2MLT3</accession>
<evidence type="ECO:0000256" key="5">
    <source>
        <dbReference type="ARBA" id="ARBA00022982"/>
    </source>
</evidence>
<dbReference type="Pfam" id="PF03351">
    <property type="entry name" value="DOMON"/>
    <property type="match status" value="1"/>
</dbReference>
<keyword evidence="8" id="KW-0408">Iron</keyword>
<feature type="binding site" description="axial binding residue" evidence="8">
    <location>
        <position position="318"/>
    </location>
    <ligand>
        <name>heme b</name>
        <dbReference type="ChEBI" id="CHEBI:60344"/>
        <label>1</label>
    </ligand>
    <ligandPart>
        <name>Fe</name>
        <dbReference type="ChEBI" id="CHEBI:18248"/>
    </ligandPart>
</feature>
<dbReference type="Pfam" id="PF03188">
    <property type="entry name" value="Cytochrom_B561"/>
    <property type="match status" value="1"/>
</dbReference>
<dbReference type="GO" id="GO:0046872">
    <property type="term" value="F:metal ion binding"/>
    <property type="evidence" value="ECO:0007669"/>
    <property type="project" value="UniProtKB-KW"/>
</dbReference>
<dbReference type="PROSITE" id="PS50939">
    <property type="entry name" value="CYTOCHROME_B561"/>
    <property type="match status" value="1"/>
</dbReference>
<feature type="transmembrane region" description="Helical" evidence="9">
    <location>
        <begin position="218"/>
        <end position="239"/>
    </location>
</feature>
<dbReference type="CDD" id="cd08760">
    <property type="entry name" value="Cyt_b561_FRRS1_like"/>
    <property type="match status" value="1"/>
</dbReference>
<feature type="chain" id="PRO_5029572272" description="Cytochrome b561 and DOMON domain-containing protein" evidence="10">
    <location>
        <begin position="27"/>
        <end position="372"/>
    </location>
</feature>
<dbReference type="PANTHER" id="PTHR23130">
    <property type="entry name" value="CYTOCHROME B561 AND DOMON DOMAIN-CONTAINING PROTEIN"/>
    <property type="match status" value="1"/>
</dbReference>
<evidence type="ECO:0000256" key="8">
    <source>
        <dbReference type="PIRSR" id="PIRSR037471-1"/>
    </source>
</evidence>
<keyword evidence="6 9" id="KW-1133">Transmembrane helix</keyword>
<dbReference type="CDD" id="cd09631">
    <property type="entry name" value="DOMON_DOH"/>
    <property type="match status" value="1"/>
</dbReference>
<dbReference type="SMART" id="SM00664">
    <property type="entry name" value="DoH"/>
    <property type="match status" value="1"/>
</dbReference>
<evidence type="ECO:0000256" key="3">
    <source>
        <dbReference type="ARBA" id="ARBA00022692"/>
    </source>
</evidence>
<dbReference type="PANTHER" id="PTHR23130:SF171">
    <property type="entry name" value="OS01G0895300 PROTEIN"/>
    <property type="match status" value="1"/>
</dbReference>